<dbReference type="CDD" id="cd00563">
    <property type="entry name" value="Dtyr_deacylase"/>
    <property type="match status" value="1"/>
</dbReference>
<dbReference type="NCBIfam" id="TIGR00256">
    <property type="entry name" value="D-aminoacyl-tRNA deacylase"/>
    <property type="match status" value="1"/>
</dbReference>
<comment type="catalytic activity">
    <reaction evidence="4">
        <text>a D-aminoacyl-tRNA + H2O = a tRNA + a D-alpha-amino acid + H(+)</text>
        <dbReference type="Rhea" id="RHEA:13953"/>
        <dbReference type="Rhea" id="RHEA-COMP:10123"/>
        <dbReference type="Rhea" id="RHEA-COMP:10124"/>
        <dbReference type="ChEBI" id="CHEBI:15377"/>
        <dbReference type="ChEBI" id="CHEBI:15378"/>
        <dbReference type="ChEBI" id="CHEBI:59871"/>
        <dbReference type="ChEBI" id="CHEBI:78442"/>
        <dbReference type="ChEBI" id="CHEBI:79333"/>
        <dbReference type="EC" id="3.1.1.96"/>
    </reaction>
</comment>
<sequence length="154" mass="17269">MRAVVQRVKRASVEVDGKVVSSIGPGLLCLIGIREGDTPADQEFLCRKLLNFRIWPTDDGVKAWDQSVSQKQYELLLVSQFTLYALAKGNKPDYHLAMPPTKAKDFYLEFLERLRGEYVADQVKDGIFGAMMDVSLVNDGPVTIQFDSEKPTGR</sequence>
<dbReference type="EMBL" id="CAXHTA020000016">
    <property type="protein sequence ID" value="CAL5226948.1"/>
    <property type="molecule type" value="Genomic_DNA"/>
</dbReference>
<dbReference type="EC" id="3.1.1.96" evidence="2 5"/>
<evidence type="ECO:0000256" key="3">
    <source>
        <dbReference type="ARBA" id="ARBA00047676"/>
    </source>
</evidence>
<evidence type="ECO:0000256" key="1">
    <source>
        <dbReference type="ARBA" id="ARBA00009673"/>
    </source>
</evidence>
<comment type="catalytic activity">
    <reaction evidence="3">
        <text>glycyl-tRNA(Ala) + H2O = tRNA(Ala) + glycine + H(+)</text>
        <dbReference type="Rhea" id="RHEA:53744"/>
        <dbReference type="Rhea" id="RHEA-COMP:9657"/>
        <dbReference type="Rhea" id="RHEA-COMP:13640"/>
        <dbReference type="ChEBI" id="CHEBI:15377"/>
        <dbReference type="ChEBI" id="CHEBI:15378"/>
        <dbReference type="ChEBI" id="CHEBI:57305"/>
        <dbReference type="ChEBI" id="CHEBI:78442"/>
        <dbReference type="ChEBI" id="CHEBI:78522"/>
        <dbReference type="EC" id="3.1.1.96"/>
    </reaction>
</comment>
<dbReference type="Pfam" id="PF02580">
    <property type="entry name" value="Tyr_Deacylase"/>
    <property type="match status" value="1"/>
</dbReference>
<evidence type="ECO:0000256" key="2">
    <source>
        <dbReference type="ARBA" id="ARBA00013056"/>
    </source>
</evidence>
<evidence type="ECO:0000256" key="4">
    <source>
        <dbReference type="ARBA" id="ARBA00048018"/>
    </source>
</evidence>
<gene>
    <name evidence="6" type="primary">g9832</name>
    <name evidence="6" type="ORF">VP750_LOCUS8854</name>
</gene>
<keyword evidence="5" id="KW-0378">Hydrolase</keyword>
<comment type="subcellular location">
    <subcellularLocation>
        <location evidence="5">Cytoplasm</location>
    </subcellularLocation>
</comment>
<organism evidence="6 7">
    <name type="scientific">Coccomyxa viridis</name>
    <dbReference type="NCBI Taxonomy" id="1274662"/>
    <lineage>
        <taxon>Eukaryota</taxon>
        <taxon>Viridiplantae</taxon>
        <taxon>Chlorophyta</taxon>
        <taxon>core chlorophytes</taxon>
        <taxon>Trebouxiophyceae</taxon>
        <taxon>Trebouxiophyceae incertae sedis</taxon>
        <taxon>Coccomyxaceae</taxon>
        <taxon>Coccomyxa</taxon>
    </lineage>
</organism>
<dbReference type="HAMAP" id="MF_00518">
    <property type="entry name" value="Deacylase_Dtd"/>
    <property type="match status" value="1"/>
</dbReference>
<dbReference type="Gene3D" id="3.50.80.10">
    <property type="entry name" value="D-tyrosyl-tRNA(Tyr) deacylase"/>
    <property type="match status" value="1"/>
</dbReference>
<accession>A0ABP1GAW7</accession>
<dbReference type="PANTHER" id="PTHR10472:SF5">
    <property type="entry name" value="D-AMINOACYL-TRNA DEACYLASE 1"/>
    <property type="match status" value="1"/>
</dbReference>
<dbReference type="Proteomes" id="UP001497392">
    <property type="component" value="Unassembled WGS sequence"/>
</dbReference>
<evidence type="ECO:0000313" key="6">
    <source>
        <dbReference type="EMBL" id="CAL5226948.1"/>
    </source>
</evidence>
<dbReference type="InterPro" id="IPR023509">
    <property type="entry name" value="DTD-like_sf"/>
</dbReference>
<comment type="caution">
    <text evidence="6">The sequence shown here is derived from an EMBL/GenBank/DDBJ whole genome shotgun (WGS) entry which is preliminary data.</text>
</comment>
<dbReference type="InterPro" id="IPR003732">
    <property type="entry name" value="Daa-tRNA_deacyls_DTD"/>
</dbReference>
<evidence type="ECO:0000313" key="7">
    <source>
        <dbReference type="Proteomes" id="UP001497392"/>
    </source>
</evidence>
<protein>
    <recommendedName>
        <fullName evidence="2 5">D-aminoacyl-tRNA deacylase</fullName>
        <ecNumber evidence="2 5">3.1.1.96</ecNumber>
    </recommendedName>
</protein>
<keyword evidence="5" id="KW-0694">RNA-binding</keyword>
<keyword evidence="5" id="KW-0820">tRNA-binding</keyword>
<proteinExistence type="inferred from homology"/>
<keyword evidence="7" id="KW-1185">Reference proteome</keyword>
<comment type="similarity">
    <text evidence="1 5">Belongs to the DTD family.</text>
</comment>
<evidence type="ECO:0000256" key="5">
    <source>
        <dbReference type="RuleBase" id="RU003470"/>
    </source>
</evidence>
<reference evidence="6 7" key="1">
    <citation type="submission" date="2024-06" db="EMBL/GenBank/DDBJ databases">
        <authorList>
            <person name="Kraege A."/>
            <person name="Thomma B."/>
        </authorList>
    </citation>
    <scope>NUCLEOTIDE SEQUENCE [LARGE SCALE GENOMIC DNA]</scope>
</reference>
<dbReference type="PANTHER" id="PTHR10472">
    <property type="entry name" value="D-TYROSYL-TRNA TYR DEACYLASE"/>
    <property type="match status" value="1"/>
</dbReference>
<dbReference type="SUPFAM" id="SSF69500">
    <property type="entry name" value="DTD-like"/>
    <property type="match status" value="1"/>
</dbReference>
<keyword evidence="5" id="KW-0963">Cytoplasm</keyword>
<name>A0ABP1GAW7_9CHLO</name>